<sequence>MIGLRYCLLQSFCAAIIFDAEWCERGSGPLKYNDVPFYISRTRDGGLWLRTGSEGHGDYSLHNLTHGKRLLQMISNDQTNAILTTNFSDSCVISDIQFSLIFTVSKIKSYIKVIDVISKTDDSIFFRPYRNCLPSKVTVVKLSDDKQNIYCTGRVRKNSCNSAGLPHFNQSRRSFVKTIGIDISNDHDKCNPAPIPSSITFLGDYYHAYIRIGECKKPKDLPQLGYEARLRAHADEESQKTILLTDPSQESLAESSQLDSWKIYVKTTSSQQSLHLQIWRPQKAGIYKLVSDTFVPFDRLDLRLQTIDVRQNDTIVKGDILGLFFSGGNPIGWDSVPCATEEQKYKYLRIKDKKQLRLGRSFKFHTARGRHACRHYSYVAVFANKKSLPIIEDWKCPGKKLNLEGKDLWRTSTSKDTQKKTVLHVHTDVRLSYSSTIPIYVILVIIGCLISLLIIVGVISYYRALKT</sequence>
<evidence type="ECO:0000256" key="1">
    <source>
        <dbReference type="SAM" id="Phobius"/>
    </source>
</evidence>
<reference evidence="2 3" key="1">
    <citation type="submission" date="2020-08" db="EMBL/GenBank/DDBJ databases">
        <authorList>
            <person name="Hejnol A."/>
        </authorList>
    </citation>
    <scope>NUCLEOTIDE SEQUENCE [LARGE SCALE GENOMIC DNA]</scope>
</reference>
<proteinExistence type="predicted"/>
<dbReference type="AlphaFoldDB" id="A0A7I8WAI2"/>
<keyword evidence="1" id="KW-1133">Transmembrane helix</keyword>
<keyword evidence="1" id="KW-0812">Transmembrane</keyword>
<keyword evidence="3" id="KW-1185">Reference proteome</keyword>
<dbReference type="OrthoDB" id="6286446at2759"/>
<evidence type="ECO:0000313" key="2">
    <source>
        <dbReference type="EMBL" id="CAD5125152.1"/>
    </source>
</evidence>
<keyword evidence="1" id="KW-0472">Membrane</keyword>
<evidence type="ECO:0000313" key="3">
    <source>
        <dbReference type="Proteomes" id="UP000549394"/>
    </source>
</evidence>
<dbReference type="Proteomes" id="UP000549394">
    <property type="component" value="Unassembled WGS sequence"/>
</dbReference>
<accession>A0A7I8WAI2</accession>
<organism evidence="2 3">
    <name type="scientific">Dimorphilus gyrociliatus</name>
    <dbReference type="NCBI Taxonomy" id="2664684"/>
    <lineage>
        <taxon>Eukaryota</taxon>
        <taxon>Metazoa</taxon>
        <taxon>Spiralia</taxon>
        <taxon>Lophotrochozoa</taxon>
        <taxon>Annelida</taxon>
        <taxon>Polychaeta</taxon>
        <taxon>Polychaeta incertae sedis</taxon>
        <taxon>Dinophilidae</taxon>
        <taxon>Dimorphilus</taxon>
    </lineage>
</organism>
<protein>
    <submittedName>
        <fullName evidence="2">DgyrCDS13395</fullName>
    </submittedName>
</protein>
<dbReference type="EMBL" id="CAJFCJ010000025">
    <property type="protein sequence ID" value="CAD5125152.1"/>
    <property type="molecule type" value="Genomic_DNA"/>
</dbReference>
<gene>
    <name evidence="2" type="ORF">DGYR_LOCUS12584</name>
</gene>
<comment type="caution">
    <text evidence="2">The sequence shown here is derived from an EMBL/GenBank/DDBJ whole genome shotgun (WGS) entry which is preliminary data.</text>
</comment>
<feature type="transmembrane region" description="Helical" evidence="1">
    <location>
        <begin position="439"/>
        <end position="462"/>
    </location>
</feature>
<name>A0A7I8WAI2_9ANNE</name>